<proteinExistence type="evidence at transcript level"/>
<sequence>MRQTFIKAKISSPDHLSMRSSESKCHLKEGADQRLGDLTLVGGLLGFHGALLAHGSENDNVGVLLLLLEELGDLLANLVVGKGDIVLGVTVIGHEREETVVGDVEQLVLATRDVGDVHVVSRGRKILVLLASEDVGSNEMDLGVTVLSGLGGGHVDDLARAVLDHDETVLTQSRALHRVGKRGTGIGRIEGHLMLSIVRGGHFDGIDKKSSSLKRKE</sequence>
<dbReference type="AlphaFoldDB" id="I3T1A4"/>
<protein>
    <submittedName>
        <fullName evidence="1">Uncharacterized protein</fullName>
    </submittedName>
</protein>
<evidence type="ECO:0000313" key="1">
    <source>
        <dbReference type="EMBL" id="AFK46296.1"/>
    </source>
</evidence>
<reference evidence="1" key="1">
    <citation type="submission" date="2012-05" db="EMBL/GenBank/DDBJ databases">
        <authorList>
            <person name="Krishnakumar V."/>
            <person name="Cheung F."/>
            <person name="Xiao Y."/>
            <person name="Chan A."/>
            <person name="Moskal W.A."/>
            <person name="Town C.D."/>
        </authorList>
    </citation>
    <scope>NUCLEOTIDE SEQUENCE</scope>
</reference>
<dbReference type="EMBL" id="BT146502">
    <property type="protein sequence ID" value="AFK46296.1"/>
    <property type="molecule type" value="mRNA"/>
</dbReference>
<organism evidence="1">
    <name type="scientific">Lotus japonicus</name>
    <name type="common">Lotus corniculatus var. japonicus</name>
    <dbReference type="NCBI Taxonomy" id="34305"/>
    <lineage>
        <taxon>Eukaryota</taxon>
        <taxon>Viridiplantae</taxon>
        <taxon>Streptophyta</taxon>
        <taxon>Embryophyta</taxon>
        <taxon>Tracheophyta</taxon>
        <taxon>Spermatophyta</taxon>
        <taxon>Magnoliopsida</taxon>
        <taxon>eudicotyledons</taxon>
        <taxon>Gunneridae</taxon>
        <taxon>Pentapetalae</taxon>
        <taxon>rosids</taxon>
        <taxon>fabids</taxon>
        <taxon>Fabales</taxon>
        <taxon>Fabaceae</taxon>
        <taxon>Papilionoideae</taxon>
        <taxon>50 kb inversion clade</taxon>
        <taxon>NPAAA clade</taxon>
        <taxon>Hologalegina</taxon>
        <taxon>robinioid clade</taxon>
        <taxon>Loteae</taxon>
        <taxon>Lotus</taxon>
    </lineage>
</organism>
<accession>I3T1A4</accession>
<name>I3T1A4_LOTJA</name>